<proteinExistence type="predicted"/>
<dbReference type="GO" id="GO:0019005">
    <property type="term" value="C:SCF ubiquitin ligase complex"/>
    <property type="evidence" value="ECO:0007669"/>
    <property type="project" value="TreeGrafter"/>
</dbReference>
<dbReference type="SUPFAM" id="SSF52047">
    <property type="entry name" value="RNI-like"/>
    <property type="match status" value="1"/>
</dbReference>
<dbReference type="SUPFAM" id="SSF81383">
    <property type="entry name" value="F-box domain"/>
    <property type="match status" value="1"/>
</dbReference>
<dbReference type="OMA" id="KHEMWAS"/>
<accession>A0A0J8E8S4</accession>
<keyword evidence="3" id="KW-1185">Reference proteome</keyword>
<dbReference type="FunFam" id="3.80.10.10:FF:000188">
    <property type="entry name" value="F-box protein SKP2B"/>
    <property type="match status" value="1"/>
</dbReference>
<sequence>METQGGLRIEDLDSFKKLMVFGVALDGGVNGGGEMMAKWKDIPMELLLRIVTLVDGQTVIRAFGVCSGWREAICLGLTHLSLSWCQNNMNSLVLSIVPKLTNLRTLILRQDKPQLEDIAVETIANFCHDLQELDLSKSFKLTDRSLYALAHGCPNLRKLNISGCTAFSDAALAYLTSFCKKLKSLNLCGCVRTATDKALQSIAYNCKELQTLNLGWCEEVGDLGVTSLAHGCPDMRALDLCGCVLITDESVVALANGCPRLRSLGLYYCQNITDKAMYSLAQSCVRNKHGVWQSIKSRYEDYNGLMNLNISQCTALTPHAVQAVCDSFPSLHTCPGRHSLIKSGCLNLNSVHCACAVQAHRAASTIAH</sequence>
<dbReference type="Pfam" id="PF25372">
    <property type="entry name" value="DUF7885"/>
    <property type="match status" value="1"/>
</dbReference>
<dbReference type="EMBL" id="KQ090216">
    <property type="protein sequence ID" value="KMS99500.1"/>
    <property type="molecule type" value="Genomic_DNA"/>
</dbReference>
<dbReference type="InterPro" id="IPR036047">
    <property type="entry name" value="F-box-like_dom_sf"/>
</dbReference>
<dbReference type="Gramene" id="KMS99500">
    <property type="protein sequence ID" value="KMS99500"/>
    <property type="gene ID" value="BVRB_1g023110"/>
</dbReference>
<name>A0A0J8E8S4_BETVV</name>
<dbReference type="PANTHER" id="PTHR13318:SF258">
    <property type="entry name" value="F-BOX PROTEIN SKP2A"/>
    <property type="match status" value="1"/>
</dbReference>
<evidence type="ECO:0000313" key="3">
    <source>
        <dbReference type="Proteomes" id="UP000035740"/>
    </source>
</evidence>
<dbReference type="Proteomes" id="UP000035740">
    <property type="component" value="Unassembled WGS sequence"/>
</dbReference>
<dbReference type="InterPro" id="IPR006553">
    <property type="entry name" value="Leu-rich_rpt_Cys-con_subtyp"/>
</dbReference>
<dbReference type="InterPro" id="IPR032675">
    <property type="entry name" value="LRR_dom_sf"/>
</dbReference>
<dbReference type="SMART" id="SM00367">
    <property type="entry name" value="LRR_CC"/>
    <property type="match status" value="9"/>
</dbReference>
<evidence type="ECO:0000313" key="2">
    <source>
        <dbReference type="EMBL" id="KMS99500.1"/>
    </source>
</evidence>
<dbReference type="CDD" id="cd22161">
    <property type="entry name" value="F-box_AtSKP2-like"/>
    <property type="match status" value="1"/>
</dbReference>
<dbReference type="GO" id="GO:0031146">
    <property type="term" value="P:SCF-dependent proteasomal ubiquitin-dependent protein catabolic process"/>
    <property type="evidence" value="ECO:0007669"/>
    <property type="project" value="TreeGrafter"/>
</dbReference>
<organism evidence="2 3">
    <name type="scientific">Beta vulgaris subsp. vulgaris</name>
    <name type="common">Beet</name>
    <dbReference type="NCBI Taxonomy" id="3555"/>
    <lineage>
        <taxon>Eukaryota</taxon>
        <taxon>Viridiplantae</taxon>
        <taxon>Streptophyta</taxon>
        <taxon>Embryophyta</taxon>
        <taxon>Tracheophyta</taxon>
        <taxon>Spermatophyta</taxon>
        <taxon>Magnoliopsida</taxon>
        <taxon>eudicotyledons</taxon>
        <taxon>Gunneridae</taxon>
        <taxon>Pentapetalae</taxon>
        <taxon>Caryophyllales</taxon>
        <taxon>Chenopodiaceae</taxon>
        <taxon>Betoideae</taxon>
        <taxon>Beta</taxon>
    </lineage>
</organism>
<gene>
    <name evidence="2" type="ORF">BVRB_1g023110</name>
</gene>
<dbReference type="OrthoDB" id="423607at2759"/>
<feature type="domain" description="F-box/LRR-repeat protein 15-like leucin rich repeat" evidence="1">
    <location>
        <begin position="94"/>
        <end position="281"/>
    </location>
</feature>
<dbReference type="eggNOG" id="KOG1947">
    <property type="taxonomic scope" value="Eukaryota"/>
</dbReference>
<dbReference type="KEGG" id="bvg:104905903"/>
<evidence type="ECO:0000259" key="1">
    <source>
        <dbReference type="Pfam" id="PF25372"/>
    </source>
</evidence>
<protein>
    <recommendedName>
        <fullName evidence="1">F-box/LRR-repeat protein 15-like leucin rich repeat domain-containing protein</fullName>
    </recommendedName>
</protein>
<reference evidence="2 3" key="1">
    <citation type="journal article" date="2014" name="Nature">
        <title>The genome of the recently domesticated crop plant sugar beet (Beta vulgaris).</title>
        <authorList>
            <person name="Dohm J.C."/>
            <person name="Minoche A.E."/>
            <person name="Holtgrawe D."/>
            <person name="Capella-Gutierrez S."/>
            <person name="Zakrzewski F."/>
            <person name="Tafer H."/>
            <person name="Rupp O."/>
            <person name="Sorensen T.R."/>
            <person name="Stracke R."/>
            <person name="Reinhardt R."/>
            <person name="Goesmann A."/>
            <person name="Kraft T."/>
            <person name="Schulz B."/>
            <person name="Stadler P.F."/>
            <person name="Schmidt T."/>
            <person name="Gabaldon T."/>
            <person name="Lehrach H."/>
            <person name="Weisshaar B."/>
            <person name="Himmelbauer H."/>
        </authorList>
    </citation>
    <scope>NUCLEOTIDE SEQUENCE [LARGE SCALE GENOMIC DNA]</scope>
    <source>
        <tissue evidence="2">Taproot</tissue>
    </source>
</reference>
<dbReference type="Gene3D" id="3.80.10.10">
    <property type="entry name" value="Ribonuclease Inhibitor"/>
    <property type="match status" value="1"/>
</dbReference>
<dbReference type="InterPro" id="IPR057207">
    <property type="entry name" value="FBXL15_LRR"/>
</dbReference>
<dbReference type="PANTHER" id="PTHR13318">
    <property type="entry name" value="PARTNER OF PAIRED, ISOFORM B-RELATED"/>
    <property type="match status" value="1"/>
</dbReference>
<dbReference type="AlphaFoldDB" id="A0A0J8E8S4"/>